<evidence type="ECO:0000313" key="2">
    <source>
        <dbReference type="Proteomes" id="UP000250275"/>
    </source>
</evidence>
<proteinExistence type="predicted"/>
<reference evidence="1 2" key="1">
    <citation type="submission" date="2015-07" db="EMBL/GenBank/DDBJ databases">
        <title>The genome of Eufriesea mexicana.</title>
        <authorList>
            <person name="Pan H."/>
            <person name="Kapheim K."/>
        </authorList>
    </citation>
    <scope>NUCLEOTIDE SEQUENCE [LARGE SCALE GENOMIC DNA]</scope>
    <source>
        <strain evidence="1">0111107269</strain>
        <tissue evidence="1">Whole body</tissue>
    </source>
</reference>
<name>A0A310ST12_9HYME</name>
<gene>
    <name evidence="1" type="ORF">WN48_03671</name>
</gene>
<dbReference type="Proteomes" id="UP000250275">
    <property type="component" value="Unassembled WGS sequence"/>
</dbReference>
<organism evidence="1 2">
    <name type="scientific">Eufriesea mexicana</name>
    <dbReference type="NCBI Taxonomy" id="516756"/>
    <lineage>
        <taxon>Eukaryota</taxon>
        <taxon>Metazoa</taxon>
        <taxon>Ecdysozoa</taxon>
        <taxon>Arthropoda</taxon>
        <taxon>Hexapoda</taxon>
        <taxon>Insecta</taxon>
        <taxon>Pterygota</taxon>
        <taxon>Neoptera</taxon>
        <taxon>Endopterygota</taxon>
        <taxon>Hymenoptera</taxon>
        <taxon>Apocrita</taxon>
        <taxon>Aculeata</taxon>
        <taxon>Apoidea</taxon>
        <taxon>Anthophila</taxon>
        <taxon>Apidae</taxon>
        <taxon>Eufriesea</taxon>
    </lineage>
</organism>
<dbReference type="EMBL" id="KQ760283">
    <property type="protein sequence ID" value="OAD60892.1"/>
    <property type="molecule type" value="Genomic_DNA"/>
</dbReference>
<evidence type="ECO:0000313" key="1">
    <source>
        <dbReference type="EMBL" id="OAD60892.1"/>
    </source>
</evidence>
<protein>
    <submittedName>
        <fullName evidence="1">Uncharacterized protein</fullName>
    </submittedName>
</protein>
<accession>A0A310ST12</accession>
<dbReference type="AlphaFoldDB" id="A0A310ST12"/>
<sequence length="75" mass="8116">MTGVNIKRGRVLEVQEGSIGAGPSRTDLRSAVQCKTRGAMTVTQRLAQISSRSQEHDPANPLRALCGLLARQFKP</sequence>
<keyword evidence="2" id="KW-1185">Reference proteome</keyword>